<keyword evidence="17" id="KW-1185">Reference proteome</keyword>
<evidence type="ECO:0000256" key="8">
    <source>
        <dbReference type="ARBA" id="ARBA00022967"/>
    </source>
</evidence>
<dbReference type="PANTHER" id="PTHR22888:SF9">
    <property type="entry name" value="CYTOCHROME C OXIDASE SUBUNIT 2"/>
    <property type="match status" value="1"/>
</dbReference>
<dbReference type="PROSITE" id="PS00078">
    <property type="entry name" value="COX2"/>
    <property type="match status" value="1"/>
</dbReference>
<evidence type="ECO:0000256" key="4">
    <source>
        <dbReference type="ARBA" id="ARBA00022448"/>
    </source>
</evidence>
<name>A0A1H8NHU5_9EURY</name>
<keyword evidence="7" id="KW-0479">Metal-binding</keyword>
<dbReference type="InterPro" id="IPR001505">
    <property type="entry name" value="Copper_CuA"/>
</dbReference>
<evidence type="ECO:0000256" key="10">
    <source>
        <dbReference type="ARBA" id="ARBA00022989"/>
    </source>
</evidence>
<keyword evidence="5" id="KW-0679">Respiratory chain</keyword>
<evidence type="ECO:0000256" key="9">
    <source>
        <dbReference type="ARBA" id="ARBA00022982"/>
    </source>
</evidence>
<feature type="transmembrane region" description="Helical" evidence="14">
    <location>
        <begin position="86"/>
        <end position="108"/>
    </location>
</feature>
<dbReference type="PANTHER" id="PTHR22888">
    <property type="entry name" value="CYTOCHROME C OXIDASE, SUBUNIT II"/>
    <property type="match status" value="1"/>
</dbReference>
<dbReference type="PROSITE" id="PS50857">
    <property type="entry name" value="COX2_CUA"/>
    <property type="match status" value="1"/>
</dbReference>
<evidence type="ECO:0000313" key="16">
    <source>
        <dbReference type="EMBL" id="SEO29177.1"/>
    </source>
</evidence>
<dbReference type="OrthoDB" id="3372at2157"/>
<comment type="similarity">
    <text evidence="2">Belongs to the cytochrome c oxidase subunit 2 family.</text>
</comment>
<dbReference type="GO" id="GO:0042773">
    <property type="term" value="P:ATP synthesis coupled electron transport"/>
    <property type="evidence" value="ECO:0007669"/>
    <property type="project" value="TreeGrafter"/>
</dbReference>
<sequence>MSVATMIPTAITLLHSQGGFPSESRVGVFADIFGVFLVLGTVVGVVVVGYMCYNAYRYRDGEHREEVPDRPLLGELPGDSGGGRKLLFSFTLSAIIVVSLIVWTYGALLEVENVSAQEGDDAVDVRVEGYQFGWRFVYPNGYESNELRVPADTTVRLSVTSEDVFHNFGIPALRVKTDAIPGQTTETWFVAERSGTYQANCYELCGAGHSFMNAPVVVMEPDAYDEWYANTTPTETTATESANEANATTEVAA</sequence>
<keyword evidence="12 14" id="KW-0472">Membrane</keyword>
<dbReference type="Proteomes" id="UP000199126">
    <property type="component" value="Unassembled WGS sequence"/>
</dbReference>
<feature type="transmembrane region" description="Helical" evidence="14">
    <location>
        <begin position="28"/>
        <end position="53"/>
    </location>
</feature>
<dbReference type="GO" id="GO:0005507">
    <property type="term" value="F:copper ion binding"/>
    <property type="evidence" value="ECO:0007669"/>
    <property type="project" value="InterPro"/>
</dbReference>
<evidence type="ECO:0000256" key="5">
    <source>
        <dbReference type="ARBA" id="ARBA00022660"/>
    </source>
</evidence>
<evidence type="ECO:0000256" key="1">
    <source>
        <dbReference type="ARBA" id="ARBA00004141"/>
    </source>
</evidence>
<organism evidence="16 17">
    <name type="scientific">Halogranum amylolyticum</name>
    <dbReference type="NCBI Taxonomy" id="660520"/>
    <lineage>
        <taxon>Archaea</taxon>
        <taxon>Methanobacteriati</taxon>
        <taxon>Methanobacteriota</taxon>
        <taxon>Stenosarchaea group</taxon>
        <taxon>Halobacteria</taxon>
        <taxon>Halobacteriales</taxon>
        <taxon>Haloferacaceae</taxon>
    </lineage>
</organism>
<dbReference type="SUPFAM" id="SSF49503">
    <property type="entry name" value="Cupredoxins"/>
    <property type="match status" value="1"/>
</dbReference>
<evidence type="ECO:0000256" key="11">
    <source>
        <dbReference type="ARBA" id="ARBA00023008"/>
    </source>
</evidence>
<evidence type="ECO:0000256" key="3">
    <source>
        <dbReference type="ARBA" id="ARBA00012949"/>
    </source>
</evidence>
<comment type="subcellular location">
    <subcellularLocation>
        <location evidence="1">Membrane</location>
        <topology evidence="1">Multi-pass membrane protein</topology>
    </subcellularLocation>
</comment>
<reference evidence="17" key="1">
    <citation type="submission" date="2016-10" db="EMBL/GenBank/DDBJ databases">
        <authorList>
            <person name="Varghese N."/>
            <person name="Submissions S."/>
        </authorList>
    </citation>
    <scope>NUCLEOTIDE SEQUENCE [LARGE SCALE GENOMIC DNA]</scope>
    <source>
        <strain evidence="17">CGMCC 1.10121</strain>
    </source>
</reference>
<feature type="domain" description="Cytochrome oxidase subunit II copper A binding" evidence="15">
    <location>
        <begin position="120"/>
        <end position="230"/>
    </location>
</feature>
<dbReference type="NCBIfam" id="TIGR02866">
    <property type="entry name" value="CoxB"/>
    <property type="match status" value="1"/>
</dbReference>
<keyword evidence="4" id="KW-0813">Transport</keyword>
<evidence type="ECO:0000256" key="12">
    <source>
        <dbReference type="ARBA" id="ARBA00023136"/>
    </source>
</evidence>
<dbReference type="GO" id="GO:0016020">
    <property type="term" value="C:membrane"/>
    <property type="evidence" value="ECO:0007669"/>
    <property type="project" value="UniProtKB-SubCell"/>
</dbReference>
<keyword evidence="8" id="KW-1278">Translocase</keyword>
<dbReference type="Pfam" id="PF00116">
    <property type="entry name" value="COX2"/>
    <property type="match status" value="1"/>
</dbReference>
<dbReference type="InterPro" id="IPR045187">
    <property type="entry name" value="CcO_II"/>
</dbReference>
<dbReference type="InterPro" id="IPR002429">
    <property type="entry name" value="CcO_II-like_C"/>
</dbReference>
<dbReference type="InterPro" id="IPR036257">
    <property type="entry name" value="Cyt_c_oxidase_su2_TM_sf"/>
</dbReference>
<dbReference type="EMBL" id="FODV01000001">
    <property type="protein sequence ID" value="SEO29177.1"/>
    <property type="molecule type" value="Genomic_DNA"/>
</dbReference>
<keyword evidence="9" id="KW-0249">Electron transport</keyword>
<dbReference type="GO" id="GO:0016491">
    <property type="term" value="F:oxidoreductase activity"/>
    <property type="evidence" value="ECO:0007669"/>
    <property type="project" value="InterPro"/>
</dbReference>
<evidence type="ECO:0000256" key="14">
    <source>
        <dbReference type="SAM" id="Phobius"/>
    </source>
</evidence>
<evidence type="ECO:0000256" key="13">
    <source>
        <dbReference type="SAM" id="MobiDB-lite"/>
    </source>
</evidence>
<keyword evidence="11" id="KW-0186">Copper</keyword>
<dbReference type="GO" id="GO:0004129">
    <property type="term" value="F:cytochrome-c oxidase activity"/>
    <property type="evidence" value="ECO:0007669"/>
    <property type="project" value="UniProtKB-EC"/>
</dbReference>
<proteinExistence type="inferred from homology"/>
<keyword evidence="10 14" id="KW-1133">Transmembrane helix</keyword>
<dbReference type="CDD" id="cd13918">
    <property type="entry name" value="CuRO_HCO_II_like_6"/>
    <property type="match status" value="1"/>
</dbReference>
<gene>
    <name evidence="16" type="ORF">SAMN04487948_101564</name>
</gene>
<evidence type="ECO:0000256" key="7">
    <source>
        <dbReference type="ARBA" id="ARBA00022723"/>
    </source>
</evidence>
<evidence type="ECO:0000259" key="15">
    <source>
        <dbReference type="PROSITE" id="PS50857"/>
    </source>
</evidence>
<dbReference type="InterPro" id="IPR008972">
    <property type="entry name" value="Cupredoxin"/>
</dbReference>
<dbReference type="AlphaFoldDB" id="A0A1H8NHU5"/>
<dbReference type="Gene3D" id="1.10.287.90">
    <property type="match status" value="1"/>
</dbReference>
<evidence type="ECO:0000313" key="17">
    <source>
        <dbReference type="Proteomes" id="UP000199126"/>
    </source>
</evidence>
<evidence type="ECO:0000256" key="6">
    <source>
        <dbReference type="ARBA" id="ARBA00022692"/>
    </source>
</evidence>
<dbReference type="InterPro" id="IPR014222">
    <property type="entry name" value="Cyt_c_oxidase_su2"/>
</dbReference>
<accession>A0A1H8NHU5</accession>
<dbReference type="Gene3D" id="2.60.40.420">
    <property type="entry name" value="Cupredoxins - blue copper proteins"/>
    <property type="match status" value="1"/>
</dbReference>
<evidence type="ECO:0000256" key="2">
    <source>
        <dbReference type="ARBA" id="ARBA00007866"/>
    </source>
</evidence>
<feature type="region of interest" description="Disordered" evidence="13">
    <location>
        <begin position="234"/>
        <end position="253"/>
    </location>
</feature>
<keyword evidence="6 14" id="KW-0812">Transmembrane</keyword>
<protein>
    <recommendedName>
        <fullName evidence="3">cytochrome-c oxidase</fullName>
        <ecNumber evidence="3">7.1.1.9</ecNumber>
    </recommendedName>
</protein>
<dbReference type="EC" id="7.1.1.9" evidence="3"/>